<keyword evidence="2" id="KW-1185">Reference proteome</keyword>
<protein>
    <recommendedName>
        <fullName evidence="3">DUF4219 domain-containing protein</fullName>
    </recommendedName>
</protein>
<evidence type="ECO:0000313" key="1">
    <source>
        <dbReference type="EMBL" id="GKV53152.1"/>
    </source>
</evidence>
<accession>A0AAV5MU74</accession>
<name>A0AAV5MU74_9ROSI</name>
<organism evidence="1 2">
    <name type="scientific">Rubroshorea leprosula</name>
    <dbReference type="NCBI Taxonomy" id="152421"/>
    <lineage>
        <taxon>Eukaryota</taxon>
        <taxon>Viridiplantae</taxon>
        <taxon>Streptophyta</taxon>
        <taxon>Embryophyta</taxon>
        <taxon>Tracheophyta</taxon>
        <taxon>Spermatophyta</taxon>
        <taxon>Magnoliopsida</taxon>
        <taxon>eudicotyledons</taxon>
        <taxon>Gunneridae</taxon>
        <taxon>Pentapetalae</taxon>
        <taxon>rosids</taxon>
        <taxon>malvids</taxon>
        <taxon>Malvales</taxon>
        <taxon>Dipterocarpaceae</taxon>
        <taxon>Rubroshorea</taxon>
    </lineage>
</organism>
<evidence type="ECO:0008006" key="3">
    <source>
        <dbReference type="Google" id="ProtNLM"/>
    </source>
</evidence>
<comment type="caution">
    <text evidence="1">The sequence shown here is derived from an EMBL/GenBank/DDBJ whole genome shotgun (WGS) entry which is preliminary data.</text>
</comment>
<evidence type="ECO:0000313" key="2">
    <source>
        <dbReference type="Proteomes" id="UP001054252"/>
    </source>
</evidence>
<sequence length="158" mass="18038">MEDNQIQTVPCSNAGVTACMIVPEVLKEGNYERWRVFMEHYLVAQDLWDVVLSIDMPKVEDPRGWVKRNALALHAIKISCGAQSFDRIKNMNSAEDAWNALADLHKQPDVDASRGSQINTEVKETCIRILDNNRRAEIVSSLRDQDWDALKNLDRITE</sequence>
<gene>
    <name evidence="1" type="ORF">SLEP1_g59692</name>
</gene>
<dbReference type="AlphaFoldDB" id="A0AAV5MU74"/>
<reference evidence="1 2" key="1">
    <citation type="journal article" date="2021" name="Commun. Biol.">
        <title>The genome of Shorea leprosula (Dipterocarpaceae) highlights the ecological relevance of drought in aseasonal tropical rainforests.</title>
        <authorList>
            <person name="Ng K.K.S."/>
            <person name="Kobayashi M.J."/>
            <person name="Fawcett J.A."/>
            <person name="Hatakeyama M."/>
            <person name="Paape T."/>
            <person name="Ng C.H."/>
            <person name="Ang C.C."/>
            <person name="Tnah L.H."/>
            <person name="Lee C.T."/>
            <person name="Nishiyama T."/>
            <person name="Sese J."/>
            <person name="O'Brien M.J."/>
            <person name="Copetti D."/>
            <person name="Mohd Noor M.I."/>
            <person name="Ong R.C."/>
            <person name="Putra M."/>
            <person name="Sireger I.Z."/>
            <person name="Indrioko S."/>
            <person name="Kosugi Y."/>
            <person name="Izuno A."/>
            <person name="Isagi Y."/>
            <person name="Lee S.L."/>
            <person name="Shimizu K.K."/>
        </authorList>
    </citation>
    <scope>NUCLEOTIDE SEQUENCE [LARGE SCALE GENOMIC DNA]</scope>
    <source>
        <strain evidence="1">214</strain>
    </source>
</reference>
<proteinExistence type="predicted"/>
<dbReference type="Pfam" id="PF14223">
    <property type="entry name" value="Retrotran_gag_2"/>
    <property type="match status" value="1"/>
</dbReference>
<dbReference type="EMBL" id="BPVZ01001113">
    <property type="protein sequence ID" value="GKV53152.1"/>
    <property type="molecule type" value="Genomic_DNA"/>
</dbReference>
<dbReference type="Proteomes" id="UP001054252">
    <property type="component" value="Unassembled WGS sequence"/>
</dbReference>
<feature type="non-terminal residue" evidence="1">
    <location>
        <position position="158"/>
    </location>
</feature>